<name>A9T4I6_PHYPA</name>
<organism evidence="1">
    <name type="scientific">Physcomitrium patens</name>
    <name type="common">Spreading-leaved earth moss</name>
    <name type="synonym">Physcomitrella patens</name>
    <dbReference type="NCBI Taxonomy" id="3218"/>
    <lineage>
        <taxon>Eukaryota</taxon>
        <taxon>Viridiplantae</taxon>
        <taxon>Streptophyta</taxon>
        <taxon>Embryophyta</taxon>
        <taxon>Bryophyta</taxon>
        <taxon>Bryophytina</taxon>
        <taxon>Bryopsida</taxon>
        <taxon>Funariidae</taxon>
        <taxon>Funariales</taxon>
        <taxon>Funariaceae</taxon>
        <taxon>Physcomitrium</taxon>
    </lineage>
</organism>
<gene>
    <name evidence="1" type="ORF">PHYPA_001860</name>
</gene>
<proteinExistence type="predicted"/>
<reference evidence="2" key="3">
    <citation type="submission" date="2020-12" db="UniProtKB">
        <authorList>
            <consortium name="EnsemblPlants"/>
        </authorList>
    </citation>
    <scope>IDENTIFICATION</scope>
</reference>
<dbReference type="EnsemblPlants" id="Pp3c1_40190V3.1">
    <property type="protein sequence ID" value="PAC:32970481.CDS.1"/>
    <property type="gene ID" value="Pp3c1_40190"/>
</dbReference>
<evidence type="ECO:0000313" key="2">
    <source>
        <dbReference type="EnsemblPlants" id="PAC:32970481.CDS.1"/>
    </source>
</evidence>
<reference evidence="1 3" key="2">
    <citation type="journal article" date="2018" name="Plant J.">
        <title>The Physcomitrella patens chromosome-scale assembly reveals moss genome structure and evolution.</title>
        <authorList>
            <person name="Lang D."/>
            <person name="Ullrich K.K."/>
            <person name="Murat F."/>
            <person name="Fuchs J."/>
            <person name="Jenkins J."/>
            <person name="Haas F.B."/>
            <person name="Piednoel M."/>
            <person name="Gundlach H."/>
            <person name="Van Bel M."/>
            <person name="Meyberg R."/>
            <person name="Vives C."/>
            <person name="Morata J."/>
            <person name="Symeonidi A."/>
            <person name="Hiss M."/>
            <person name="Muchero W."/>
            <person name="Kamisugi Y."/>
            <person name="Saleh O."/>
            <person name="Blanc G."/>
            <person name="Decker E.L."/>
            <person name="van Gessel N."/>
            <person name="Grimwood J."/>
            <person name="Hayes R.D."/>
            <person name="Graham S.W."/>
            <person name="Gunter L.E."/>
            <person name="McDaniel S.F."/>
            <person name="Hoernstein S.N.W."/>
            <person name="Larsson A."/>
            <person name="Li F.W."/>
            <person name="Perroud P.F."/>
            <person name="Phillips J."/>
            <person name="Ranjan P."/>
            <person name="Rokshar D.S."/>
            <person name="Rothfels C.J."/>
            <person name="Schneider L."/>
            <person name="Shu S."/>
            <person name="Stevenson D.W."/>
            <person name="Thummler F."/>
            <person name="Tillich M."/>
            <person name="Villarreal Aguilar J.C."/>
            <person name="Widiez T."/>
            <person name="Wong G.K."/>
            <person name="Wymore A."/>
            <person name="Zhang Y."/>
            <person name="Zimmer A.D."/>
            <person name="Quatrano R.S."/>
            <person name="Mayer K.F.X."/>
            <person name="Goodstein D."/>
            <person name="Casacuberta J.M."/>
            <person name="Vandepoele K."/>
            <person name="Reski R."/>
            <person name="Cuming A.C."/>
            <person name="Tuskan G.A."/>
            <person name="Maumus F."/>
            <person name="Salse J."/>
            <person name="Schmutz J."/>
            <person name="Rensing S.A."/>
        </authorList>
    </citation>
    <scope>NUCLEOTIDE SEQUENCE [LARGE SCALE GENOMIC DNA]</scope>
    <source>
        <strain evidence="2 3">cv. Gransden 2004</strain>
    </source>
</reference>
<dbReference type="PaxDb" id="3218-PP1S163_109V6.1"/>
<dbReference type="Gramene" id="Pp3c1_40190V3.1">
    <property type="protein sequence ID" value="PAC:32970481.CDS.1"/>
    <property type="gene ID" value="Pp3c1_40190"/>
</dbReference>
<evidence type="ECO:0000313" key="3">
    <source>
        <dbReference type="Proteomes" id="UP000006727"/>
    </source>
</evidence>
<reference evidence="1 3" key="1">
    <citation type="journal article" date="2008" name="Science">
        <title>The Physcomitrella genome reveals evolutionary insights into the conquest of land by plants.</title>
        <authorList>
            <person name="Rensing S."/>
            <person name="Lang D."/>
            <person name="Zimmer A."/>
            <person name="Terry A."/>
            <person name="Salamov A."/>
            <person name="Shapiro H."/>
            <person name="Nishiyama T."/>
            <person name="Perroud P.-F."/>
            <person name="Lindquist E."/>
            <person name="Kamisugi Y."/>
            <person name="Tanahashi T."/>
            <person name="Sakakibara K."/>
            <person name="Fujita T."/>
            <person name="Oishi K."/>
            <person name="Shin-I T."/>
            <person name="Kuroki Y."/>
            <person name="Toyoda A."/>
            <person name="Suzuki Y."/>
            <person name="Hashimoto A."/>
            <person name="Yamaguchi K."/>
            <person name="Sugano A."/>
            <person name="Kohara Y."/>
            <person name="Fujiyama A."/>
            <person name="Anterola A."/>
            <person name="Aoki S."/>
            <person name="Ashton N."/>
            <person name="Barbazuk W.B."/>
            <person name="Barker E."/>
            <person name="Bennetzen J."/>
            <person name="Bezanilla M."/>
            <person name="Blankenship R."/>
            <person name="Cho S.H."/>
            <person name="Dutcher S."/>
            <person name="Estelle M."/>
            <person name="Fawcett J.A."/>
            <person name="Gundlach H."/>
            <person name="Hanada K."/>
            <person name="Heyl A."/>
            <person name="Hicks K.A."/>
            <person name="Hugh J."/>
            <person name="Lohr M."/>
            <person name="Mayer K."/>
            <person name="Melkozernov A."/>
            <person name="Murata T."/>
            <person name="Nelson D."/>
            <person name="Pils B."/>
            <person name="Prigge M."/>
            <person name="Reiss B."/>
            <person name="Renner T."/>
            <person name="Rombauts S."/>
            <person name="Rushton P."/>
            <person name="Sanderfoot A."/>
            <person name="Schween G."/>
            <person name="Shiu S.-H."/>
            <person name="Stueber K."/>
            <person name="Theodoulou F.L."/>
            <person name="Tu H."/>
            <person name="Van de Peer Y."/>
            <person name="Verrier P.J."/>
            <person name="Waters E."/>
            <person name="Wood A."/>
            <person name="Yang L."/>
            <person name="Cove D."/>
            <person name="Cuming A."/>
            <person name="Hasebe M."/>
            <person name="Lucas S."/>
            <person name="Mishler D.B."/>
            <person name="Reski R."/>
            <person name="Grigoriev I."/>
            <person name="Quatrano R.S."/>
            <person name="Boore J.L."/>
        </authorList>
    </citation>
    <scope>NUCLEOTIDE SEQUENCE [LARGE SCALE GENOMIC DNA]</scope>
    <source>
        <strain evidence="2 3">cv. Gransden 2004</strain>
    </source>
</reference>
<evidence type="ECO:0000313" key="1">
    <source>
        <dbReference type="EMBL" id="PNR63434.1"/>
    </source>
</evidence>
<accession>A9T4I6</accession>
<protein>
    <submittedName>
        <fullName evidence="1 2">Uncharacterized protein</fullName>
    </submittedName>
</protein>
<dbReference type="HOGENOM" id="CLU_1858646_0_0_1"/>
<keyword evidence="3" id="KW-1185">Reference proteome</keyword>
<dbReference type="EMBL" id="ABEU02000001">
    <property type="protein sequence ID" value="PNR63434.1"/>
    <property type="molecule type" value="Genomic_DNA"/>
</dbReference>
<dbReference type="AlphaFoldDB" id="A9T4I6"/>
<sequence>MCEEKIVINAFACRIGCEGLQCINATTRAGAVPYSVDSGSVEQSVVNLSSQSCRSLFNFDFLIDCNQDPSGYGFRRSLPESYRSLKERLAGKYTIHTCAGYGVEEERTSGSLDIKLPKGYSELSLNVGIELLTHLACE</sequence>
<dbReference type="Proteomes" id="UP000006727">
    <property type="component" value="Chromosome 1"/>
</dbReference>